<evidence type="ECO:0000313" key="2">
    <source>
        <dbReference type="Ensembl" id="ENSEASP00005010975.1"/>
    </source>
</evidence>
<accession>A0A8C4PK36</accession>
<dbReference type="GO" id="GO:0005739">
    <property type="term" value="C:mitochondrion"/>
    <property type="evidence" value="ECO:0007669"/>
    <property type="project" value="GOC"/>
</dbReference>
<feature type="region of interest" description="Disordered" evidence="1">
    <location>
        <begin position="1"/>
        <end position="30"/>
    </location>
</feature>
<dbReference type="InterPro" id="IPR029027">
    <property type="entry name" value="Single_a-helix_sf"/>
</dbReference>
<dbReference type="AlphaFoldDB" id="A0A8C4PK36"/>
<sequence length="66" mass="7344">MDVEGRGWHHDAEQVPGPELLDAGEESDSHGRHVGCLGAMGLLWATDWQLILDWMPCISGKFKKDN</sequence>
<reference evidence="2" key="1">
    <citation type="submission" date="2023-03" db="UniProtKB">
        <authorList>
            <consortium name="Ensembl"/>
        </authorList>
    </citation>
    <scope>IDENTIFICATION</scope>
</reference>
<dbReference type="SUPFAM" id="SSF81518">
    <property type="entry name" value="Subunit XI (6.4 kDa protein) of cytochrome bc1 complex (Ubiquinol-cytochrome c reductase)"/>
    <property type="match status" value="1"/>
</dbReference>
<name>A0A8C4PK36_EQUAS</name>
<feature type="compositionally biased region" description="Basic and acidic residues" evidence="1">
    <location>
        <begin position="1"/>
        <end position="13"/>
    </location>
</feature>
<proteinExistence type="predicted"/>
<protein>
    <submittedName>
        <fullName evidence="2">Uncharacterized protein</fullName>
    </submittedName>
</protein>
<dbReference type="InterPro" id="IPR015089">
    <property type="entry name" value="UQCR"/>
</dbReference>
<evidence type="ECO:0000256" key="1">
    <source>
        <dbReference type="SAM" id="MobiDB-lite"/>
    </source>
</evidence>
<dbReference type="Pfam" id="PF08997">
    <property type="entry name" value="UCR_6-4kD"/>
    <property type="match status" value="1"/>
</dbReference>
<dbReference type="Ensembl" id="ENSEAST00005011931.1">
    <property type="protein sequence ID" value="ENSEASP00005010975.1"/>
    <property type="gene ID" value="ENSEASG00005007724.1"/>
</dbReference>
<dbReference type="Gene3D" id="1.20.5.220">
    <property type="match status" value="1"/>
</dbReference>
<organism evidence="2">
    <name type="scientific">Equus asinus asinus</name>
    <dbReference type="NCBI Taxonomy" id="83772"/>
    <lineage>
        <taxon>Eukaryota</taxon>
        <taxon>Metazoa</taxon>
        <taxon>Chordata</taxon>
        <taxon>Craniata</taxon>
        <taxon>Vertebrata</taxon>
        <taxon>Euteleostomi</taxon>
        <taxon>Mammalia</taxon>
        <taxon>Eutheria</taxon>
        <taxon>Laurasiatheria</taxon>
        <taxon>Perissodactyla</taxon>
        <taxon>Equidae</taxon>
        <taxon>Equus</taxon>
    </lineage>
</organism>
<dbReference type="GO" id="GO:0006122">
    <property type="term" value="P:mitochondrial electron transport, ubiquinol to cytochrome c"/>
    <property type="evidence" value="ECO:0007669"/>
    <property type="project" value="InterPro"/>
</dbReference>